<comment type="caution">
    <text evidence="2">The sequence shown here is derived from an EMBL/GenBank/DDBJ whole genome shotgun (WGS) entry which is preliminary data.</text>
</comment>
<feature type="region of interest" description="Disordered" evidence="1">
    <location>
        <begin position="200"/>
        <end position="358"/>
    </location>
</feature>
<evidence type="ECO:0000256" key="1">
    <source>
        <dbReference type="SAM" id="MobiDB-lite"/>
    </source>
</evidence>
<proteinExistence type="predicted"/>
<feature type="compositionally biased region" description="Low complexity" evidence="1">
    <location>
        <begin position="257"/>
        <end position="269"/>
    </location>
</feature>
<gene>
    <name evidence="2" type="ORF">WKI68_07910</name>
</gene>
<reference evidence="2 3" key="1">
    <citation type="submission" date="2024-03" db="EMBL/GenBank/DDBJ databases">
        <title>Novel Streptomyces species of biotechnological and ecological value are a feature of Machair soil.</title>
        <authorList>
            <person name="Prole J.R."/>
            <person name="Goodfellow M."/>
            <person name="Allenby N."/>
            <person name="Ward A.C."/>
        </authorList>
    </citation>
    <scope>NUCLEOTIDE SEQUENCE [LARGE SCALE GENOMIC DNA]</scope>
    <source>
        <strain evidence="2 3">MS1.HAVA.3</strain>
    </source>
</reference>
<name>A0ABU8U0L9_9ACTN</name>
<dbReference type="PRINTS" id="PR01217">
    <property type="entry name" value="PRICHEXTENSN"/>
</dbReference>
<feature type="compositionally biased region" description="Low complexity" evidence="1">
    <location>
        <begin position="205"/>
        <end position="215"/>
    </location>
</feature>
<feature type="compositionally biased region" description="Pro residues" evidence="1">
    <location>
        <begin position="300"/>
        <end position="317"/>
    </location>
</feature>
<dbReference type="EMBL" id="JBBKAM010000002">
    <property type="protein sequence ID" value="MEJ8641427.1"/>
    <property type="molecule type" value="Genomic_DNA"/>
</dbReference>
<keyword evidence="3" id="KW-1185">Reference proteome</keyword>
<evidence type="ECO:0000313" key="2">
    <source>
        <dbReference type="EMBL" id="MEJ8641427.1"/>
    </source>
</evidence>
<sequence>MNTALLYRLLDADPAAGPAELLHRARADHHLPHLVLSALVRDGVRMGEPARAELRRAHDRVAHYARLAADLACSTGVRAIRGLPLAGCYPDGLLRPLDTLDLVAPDEAALWQAVIRLVTDHPVEHIDVSLLGERPHHTAVTVHWPAADPLVDPWYRVHLTTAALPGDGSAVPVRPYLVADEHVECLIALAESHLHRPALPPVPSPCSTSPASPAGPSSPPRPPPSSPPTAWPPRPRPSSTTPPATSRSAPSPPFAPSSPRNSPPNTAAAPRPPPPDASPPVTAPSCAAPSSATPGTRPASTPPPPTPPPPHPGGRLPPHPDPHHPHHPHRRPPGPPPLGHPLLTRTDHVSEDSPGPLVGSIFERSTSFCEGRRIPSSRATFQGLRTRSRCACQPLRAAGDW</sequence>
<feature type="compositionally biased region" description="Low complexity" evidence="1">
    <location>
        <begin position="283"/>
        <end position="299"/>
    </location>
</feature>
<feature type="compositionally biased region" description="Low complexity" evidence="1">
    <location>
        <begin position="237"/>
        <end position="249"/>
    </location>
</feature>
<feature type="compositionally biased region" description="Pro residues" evidence="1">
    <location>
        <begin position="270"/>
        <end position="282"/>
    </location>
</feature>
<evidence type="ECO:0000313" key="3">
    <source>
        <dbReference type="Proteomes" id="UP001382904"/>
    </source>
</evidence>
<organism evidence="2 3">
    <name type="scientific">Streptomyces caledonius</name>
    <dbReference type="NCBI Taxonomy" id="3134107"/>
    <lineage>
        <taxon>Bacteria</taxon>
        <taxon>Bacillati</taxon>
        <taxon>Actinomycetota</taxon>
        <taxon>Actinomycetes</taxon>
        <taxon>Kitasatosporales</taxon>
        <taxon>Streptomycetaceae</taxon>
        <taxon>Streptomyces</taxon>
    </lineage>
</organism>
<feature type="compositionally biased region" description="Pro residues" evidence="1">
    <location>
        <begin position="216"/>
        <end position="236"/>
    </location>
</feature>
<protein>
    <submittedName>
        <fullName evidence="2">Uncharacterized protein</fullName>
    </submittedName>
</protein>
<dbReference type="Proteomes" id="UP001382904">
    <property type="component" value="Unassembled WGS sequence"/>
</dbReference>
<accession>A0ABU8U0L9</accession>